<dbReference type="SUPFAM" id="SSF101148">
    <property type="entry name" value="Plant invertase/pectin methylesterase inhibitor"/>
    <property type="match status" value="1"/>
</dbReference>
<evidence type="ECO:0000256" key="1">
    <source>
        <dbReference type="ARBA" id="ARBA00005184"/>
    </source>
</evidence>
<dbReference type="SMART" id="SM00856">
    <property type="entry name" value="PMEI"/>
    <property type="match status" value="1"/>
</dbReference>
<feature type="compositionally biased region" description="Basic and acidic residues" evidence="12">
    <location>
        <begin position="488"/>
        <end position="502"/>
    </location>
</feature>
<dbReference type="InterPro" id="IPR011050">
    <property type="entry name" value="Pectin_lyase_fold/virulence"/>
</dbReference>
<accession>A0A9R1Q3I2</accession>
<evidence type="ECO:0000256" key="7">
    <source>
        <dbReference type="ARBA" id="ARBA00023157"/>
    </source>
</evidence>
<dbReference type="GO" id="GO:0030599">
    <property type="term" value="F:pectinesterase activity"/>
    <property type="evidence" value="ECO:0007669"/>
    <property type="project" value="UniProtKB-EC"/>
</dbReference>
<evidence type="ECO:0000256" key="11">
    <source>
        <dbReference type="PROSITE-ProRule" id="PRU10040"/>
    </source>
</evidence>
<dbReference type="NCBIfam" id="TIGR01614">
    <property type="entry name" value="PME_inhib"/>
    <property type="match status" value="1"/>
</dbReference>
<evidence type="ECO:0000256" key="3">
    <source>
        <dbReference type="ARBA" id="ARBA00007786"/>
    </source>
</evidence>
<dbReference type="InterPro" id="IPR012334">
    <property type="entry name" value="Pectin_lyas_fold"/>
</dbReference>
<organism evidence="14 15">
    <name type="scientific">Triticum turgidum subsp. durum</name>
    <name type="common">Durum wheat</name>
    <name type="synonym">Triticum durum</name>
    <dbReference type="NCBI Taxonomy" id="4567"/>
    <lineage>
        <taxon>Eukaryota</taxon>
        <taxon>Viridiplantae</taxon>
        <taxon>Streptophyta</taxon>
        <taxon>Embryophyta</taxon>
        <taxon>Tracheophyta</taxon>
        <taxon>Spermatophyta</taxon>
        <taxon>Magnoliopsida</taxon>
        <taxon>Liliopsida</taxon>
        <taxon>Poales</taxon>
        <taxon>Poaceae</taxon>
        <taxon>BOP clade</taxon>
        <taxon>Pooideae</taxon>
        <taxon>Triticodae</taxon>
        <taxon>Triticeae</taxon>
        <taxon>Triticinae</taxon>
        <taxon>Triticum</taxon>
    </lineage>
</organism>
<dbReference type="Pfam" id="PF01095">
    <property type="entry name" value="Pectinesterase"/>
    <property type="match status" value="1"/>
</dbReference>
<dbReference type="Gene3D" id="1.20.140.40">
    <property type="entry name" value="Invertase/pectin methylesterase inhibitor family protein"/>
    <property type="match status" value="1"/>
</dbReference>
<gene>
    <name evidence="14" type="ORF">TRITD_2Bv1G242980</name>
</gene>
<dbReference type="GO" id="GO:0042545">
    <property type="term" value="P:cell wall modification"/>
    <property type="evidence" value="ECO:0007669"/>
    <property type="project" value="InterPro"/>
</dbReference>
<name>A0A9R1Q3I2_TRITD</name>
<dbReference type="FunFam" id="2.160.20.10:FF:000001">
    <property type="entry name" value="Pectinesterase"/>
    <property type="match status" value="1"/>
</dbReference>
<dbReference type="SUPFAM" id="SSF51126">
    <property type="entry name" value="Pectin lyase-like"/>
    <property type="match status" value="1"/>
</dbReference>
<dbReference type="PANTHER" id="PTHR31707">
    <property type="entry name" value="PECTINESTERASE"/>
    <property type="match status" value="1"/>
</dbReference>
<dbReference type="EC" id="3.1.1.11" evidence="4"/>
<feature type="compositionally biased region" description="Basic and acidic residues" evidence="12">
    <location>
        <begin position="446"/>
        <end position="460"/>
    </location>
</feature>
<dbReference type="InterPro" id="IPR035513">
    <property type="entry name" value="Invertase/methylesterase_inhib"/>
</dbReference>
<dbReference type="Proteomes" id="UP000324705">
    <property type="component" value="Chromosome 2B"/>
</dbReference>
<evidence type="ECO:0000259" key="13">
    <source>
        <dbReference type="SMART" id="SM00856"/>
    </source>
</evidence>
<comment type="catalytic activity">
    <reaction evidence="9">
        <text>[(1-&gt;4)-alpha-D-galacturonosyl methyl ester](n) + n H2O = [(1-&gt;4)-alpha-D-galacturonosyl](n) + n methanol + n H(+)</text>
        <dbReference type="Rhea" id="RHEA:22380"/>
        <dbReference type="Rhea" id="RHEA-COMP:14570"/>
        <dbReference type="Rhea" id="RHEA-COMP:14573"/>
        <dbReference type="ChEBI" id="CHEBI:15377"/>
        <dbReference type="ChEBI" id="CHEBI:15378"/>
        <dbReference type="ChEBI" id="CHEBI:17790"/>
        <dbReference type="ChEBI" id="CHEBI:140522"/>
        <dbReference type="ChEBI" id="CHEBI:140523"/>
        <dbReference type="EC" id="3.1.1.11"/>
    </reaction>
</comment>
<feature type="active site" evidence="11">
    <location>
        <position position="851"/>
    </location>
</feature>
<feature type="compositionally biased region" description="Basic and acidic residues" evidence="12">
    <location>
        <begin position="467"/>
        <end position="481"/>
    </location>
</feature>
<keyword evidence="8" id="KW-0325">Glycoprotein</keyword>
<evidence type="ECO:0000256" key="12">
    <source>
        <dbReference type="SAM" id="MobiDB-lite"/>
    </source>
</evidence>
<evidence type="ECO:0000256" key="10">
    <source>
        <dbReference type="ARBA" id="ARBA00057335"/>
    </source>
</evidence>
<keyword evidence="5" id="KW-0378">Hydrolase</keyword>
<dbReference type="InterPro" id="IPR006501">
    <property type="entry name" value="Pectinesterase_inhib_dom"/>
</dbReference>
<evidence type="ECO:0000256" key="8">
    <source>
        <dbReference type="ARBA" id="ARBA00023180"/>
    </source>
</evidence>
<feature type="compositionally biased region" description="Basic and acidic residues" evidence="12">
    <location>
        <begin position="552"/>
        <end position="565"/>
    </location>
</feature>
<reference evidence="14 15" key="1">
    <citation type="submission" date="2017-09" db="EMBL/GenBank/DDBJ databases">
        <authorList>
            <consortium name="International Durum Wheat Genome Sequencing Consortium (IDWGSC)"/>
            <person name="Milanesi L."/>
        </authorList>
    </citation>
    <scope>NUCLEOTIDE SEQUENCE [LARGE SCALE GENOMIC DNA]</scope>
    <source>
        <strain evidence="15">cv. Svevo</strain>
    </source>
</reference>
<dbReference type="Gene3D" id="2.160.20.10">
    <property type="entry name" value="Single-stranded right-handed beta-helix, Pectin lyase-like"/>
    <property type="match status" value="1"/>
</dbReference>
<comment type="pathway">
    <text evidence="1">Glycan metabolism; pectin degradation; 2-dehydro-3-deoxy-D-gluconate from pectin: step 1/5.</text>
</comment>
<dbReference type="Pfam" id="PF04043">
    <property type="entry name" value="PMEI"/>
    <property type="match status" value="1"/>
</dbReference>
<evidence type="ECO:0000256" key="2">
    <source>
        <dbReference type="ARBA" id="ARBA00006027"/>
    </source>
</evidence>
<evidence type="ECO:0000313" key="14">
    <source>
        <dbReference type="EMBL" id="VAH53394.1"/>
    </source>
</evidence>
<comment type="similarity">
    <text evidence="2">In the N-terminal section; belongs to the PMEI family.</text>
</comment>
<evidence type="ECO:0000313" key="15">
    <source>
        <dbReference type="Proteomes" id="UP000324705"/>
    </source>
</evidence>
<feature type="compositionally biased region" description="Basic and acidic residues" evidence="12">
    <location>
        <begin position="509"/>
        <end position="523"/>
    </location>
</feature>
<dbReference type="InterPro" id="IPR000070">
    <property type="entry name" value="Pectinesterase_cat"/>
</dbReference>
<feature type="compositionally biased region" description="Basic and acidic residues" evidence="12">
    <location>
        <begin position="530"/>
        <end position="544"/>
    </location>
</feature>
<dbReference type="AlphaFoldDB" id="A0A9R1Q3I2"/>
<keyword evidence="7" id="KW-1015">Disulfide bond</keyword>
<evidence type="ECO:0000256" key="6">
    <source>
        <dbReference type="ARBA" id="ARBA00023085"/>
    </source>
</evidence>
<evidence type="ECO:0000256" key="4">
    <source>
        <dbReference type="ARBA" id="ARBA00013229"/>
    </source>
</evidence>
<evidence type="ECO:0000256" key="9">
    <source>
        <dbReference type="ARBA" id="ARBA00047928"/>
    </source>
</evidence>
<dbReference type="PROSITE" id="PS00503">
    <property type="entry name" value="PECTINESTERASE_2"/>
    <property type="match status" value="1"/>
</dbReference>
<protein>
    <recommendedName>
        <fullName evidence="4">pectinesterase</fullName>
        <ecNumber evidence="4">3.1.1.11</ecNumber>
    </recommendedName>
</protein>
<keyword evidence="15" id="KW-1185">Reference proteome</keyword>
<feature type="region of interest" description="Disordered" evidence="12">
    <location>
        <begin position="432"/>
        <end position="580"/>
    </location>
</feature>
<dbReference type="Gramene" id="TRITD2Bv1G242980.2">
    <property type="protein sequence ID" value="TRITD2Bv1G242980.2"/>
    <property type="gene ID" value="TRITD2Bv1G242980"/>
</dbReference>
<comment type="similarity">
    <text evidence="3">In the C-terminal section; belongs to the pectinesterase family.</text>
</comment>
<dbReference type="InterPro" id="IPR033131">
    <property type="entry name" value="Pectinesterase_Asp_AS"/>
</dbReference>
<dbReference type="GO" id="GO:0004857">
    <property type="term" value="F:enzyme inhibitor activity"/>
    <property type="evidence" value="ECO:0007669"/>
    <property type="project" value="InterPro"/>
</dbReference>
<keyword evidence="6" id="KW-0063">Aspartyl esterase</keyword>
<dbReference type="FunFam" id="1.20.140.40:FF:000001">
    <property type="entry name" value="Pectinesterase"/>
    <property type="match status" value="1"/>
</dbReference>
<evidence type="ECO:0000256" key="5">
    <source>
        <dbReference type="ARBA" id="ARBA00022801"/>
    </source>
</evidence>
<proteinExistence type="inferred from homology"/>
<comment type="function">
    <text evidence="10">Acts in the modification of cell walls via demethylesterification of cell wall pectin.</text>
</comment>
<dbReference type="EMBL" id="LT934114">
    <property type="protein sequence ID" value="VAH53394.1"/>
    <property type="molecule type" value="Genomic_DNA"/>
</dbReference>
<dbReference type="CDD" id="cd15798">
    <property type="entry name" value="PMEI-like_3"/>
    <property type="match status" value="1"/>
</dbReference>
<feature type="domain" description="Pectinesterase inhibitor" evidence="13">
    <location>
        <begin position="40"/>
        <end position="186"/>
    </location>
</feature>
<sequence>MTNKAATASIIAAVGVVAVIGTIAAVTTSRKASDDGGNMSTSIKLSQLCSSTLYPAKCENSLTPVVNESSNPEEVLRAALQVAMNEIGDAFAKYTDVGRGAADKITLSAIGECKKLLDDAIVDLKDMAGLRADQVVVQVNDLRVWISGVMTYIYTCADGFDKPELKHAMDRLLRNSTELSSNALAIITRVGQFLHQAQDAKSDSTGGGSRRLLGWYMGDAHDVESRRRLLAINGRLDEIADVGDASRRLLSETMDEITEMSHDGDRHLSETMDQIDEMSHSGDRHLSETMDEIDEMSHDGDRHLSETMDEIDEMSHEGDRHLSETMDQIDEMSHDGGRHLSETMDQIDEMSHDGDRHLQDVSTPNLSGNVSTSNITGKANTSQVMSFGDGSSASMFFGVSNLTKEADFVRRRLLSMSFNDISSENEVKQYGERNRRRLLNDASSDNEVKQYGEGNRRKLLNDASSDNEVKQYGEGTRRRLLGDASSDNEVKQYGEGSKRRLLGDASSDNEVKQYGEGSKRRLLSDASPDNEVKQYGEGNKRRLLSDASSGNEVKEYGEGNKRRLLSDASSDNEVKQYGEGNRRRLLSTQMQSIADMSAHMNRRLLTTELPEHLAGKRQLLSNKLVMINEVAKEANCELEAIGVGRFPEEEDQRVLATEVVGTIDDLPNQQRRKLLSAGAFPEWVSSHTRRLLQAPGGLQKPNAVVAADGSGNFKTITEALNSVPPKSTARFVIYVKAGEYKEYVTVSKDQANVFMYGDGPTKTRVIGDKSNKGGFATIATRTFSAEGNGFICKSMGFVNTAGPDGHQAVALHVQGDMSVFFNCRFEGYQDTLYVHANRQFFRNCEVLGTIDFIFGNSAAVFQNCLMTVRKPMDNQGNMVTAHGRTDPNMPTGIVLQGCKIVPEDALFPVRHTVPSYLGRPWKEYSRTVIMESTIGDLIKPEGWSEWMGDLGLKTLYYAEYANTGPGAGTSKRVTWPGYRVIGQAEATQFTPGVFIDGMSWLKNTGTPNVMGFIK</sequence>